<evidence type="ECO:0000313" key="3">
    <source>
        <dbReference type="Proteomes" id="UP000270219"/>
    </source>
</evidence>
<reference evidence="2 3" key="1">
    <citation type="submission" date="2018-10" db="EMBL/GenBank/DDBJ databases">
        <title>Oceanobacillus sp. YLB-02 draft genome.</title>
        <authorList>
            <person name="Yu L."/>
        </authorList>
    </citation>
    <scope>NUCLEOTIDE SEQUENCE [LARGE SCALE GENOMIC DNA]</scope>
    <source>
        <strain evidence="2 3">YLB-02</strain>
    </source>
</reference>
<feature type="region of interest" description="Disordered" evidence="1">
    <location>
        <begin position="1"/>
        <end position="26"/>
    </location>
</feature>
<feature type="region of interest" description="Disordered" evidence="1">
    <location>
        <begin position="148"/>
        <end position="177"/>
    </location>
</feature>
<dbReference type="AlphaFoldDB" id="A0A498DH63"/>
<proteinExistence type="predicted"/>
<comment type="caution">
    <text evidence="2">The sequence shown here is derived from an EMBL/GenBank/DDBJ whole genome shotgun (WGS) entry which is preliminary data.</text>
</comment>
<gene>
    <name evidence="2" type="ORF">D8M04_00835</name>
</gene>
<dbReference type="EMBL" id="RCHR01000001">
    <property type="protein sequence ID" value="RLL48518.1"/>
    <property type="molecule type" value="Genomic_DNA"/>
</dbReference>
<feature type="compositionally biased region" description="Polar residues" evidence="1">
    <location>
        <begin position="155"/>
        <end position="168"/>
    </location>
</feature>
<accession>A0A498DH63</accession>
<dbReference type="Pfam" id="PF14042">
    <property type="entry name" value="DUF4247"/>
    <property type="match status" value="1"/>
</dbReference>
<organism evidence="2 3">
    <name type="scientific">Oceanobacillus piezotolerans</name>
    <dbReference type="NCBI Taxonomy" id="2448030"/>
    <lineage>
        <taxon>Bacteria</taxon>
        <taxon>Bacillati</taxon>
        <taxon>Bacillota</taxon>
        <taxon>Bacilli</taxon>
        <taxon>Bacillales</taxon>
        <taxon>Bacillaceae</taxon>
        <taxon>Oceanobacillus</taxon>
    </lineage>
</organism>
<protein>
    <submittedName>
        <fullName evidence="2">DUF4247 domain-containing protein</fullName>
    </submittedName>
</protein>
<dbReference type="InterPro" id="IPR025341">
    <property type="entry name" value="DUF4247"/>
</dbReference>
<evidence type="ECO:0000313" key="2">
    <source>
        <dbReference type="EMBL" id="RLL48518.1"/>
    </source>
</evidence>
<name>A0A498DH63_9BACI</name>
<sequence length="177" mass="19497">MSNDVSVTKDDIPNEPDKDTTLSSILSSPSNDIDDIIEVNFPLIDVVSDNNETAEIYATTQFSLSELSEALQDAVSPQEVSEVIENQQILIYPEKFVTLGYSESDDEVLLIEVASENYARENYSPSFLQTYFGIRLLDSIFGNNWSSNYDRDSRGSTNTTPSRGNTTFRGGGPGSGK</sequence>
<keyword evidence="3" id="KW-1185">Reference proteome</keyword>
<feature type="compositionally biased region" description="Basic and acidic residues" evidence="1">
    <location>
        <begin position="7"/>
        <end position="20"/>
    </location>
</feature>
<dbReference type="Proteomes" id="UP000270219">
    <property type="component" value="Unassembled WGS sequence"/>
</dbReference>
<evidence type="ECO:0000256" key="1">
    <source>
        <dbReference type="SAM" id="MobiDB-lite"/>
    </source>
</evidence>
<dbReference type="OrthoDB" id="2967172at2"/>